<gene>
    <name evidence="5" type="ORF">I316_01227</name>
</gene>
<dbReference type="GO" id="GO:0004190">
    <property type="term" value="F:aspartic-type endopeptidase activity"/>
    <property type="evidence" value="ECO:0007669"/>
    <property type="project" value="UniProtKB-KW"/>
</dbReference>
<dbReference type="PROSITE" id="PS00141">
    <property type="entry name" value="ASP_PROTEASE"/>
    <property type="match status" value="1"/>
</dbReference>
<dbReference type="PANTHER" id="PTHR47966">
    <property type="entry name" value="BETA-SITE APP-CLEAVING ENZYME, ISOFORM A-RELATED"/>
    <property type="match status" value="1"/>
</dbReference>
<dbReference type="PANTHER" id="PTHR47966:SF47">
    <property type="entry name" value="ENDOPEPTIDASE, PUTATIVE (AFU_ORTHOLOGUE AFUA_3G01220)-RELATED"/>
    <property type="match status" value="1"/>
</dbReference>
<keyword evidence="3" id="KW-0645">Protease</keyword>
<dbReference type="Gene3D" id="2.40.70.10">
    <property type="entry name" value="Acid Proteases"/>
    <property type="match status" value="2"/>
</dbReference>
<proteinExistence type="inferred from homology"/>
<dbReference type="SUPFAM" id="SSF50630">
    <property type="entry name" value="Acid proteases"/>
    <property type="match status" value="1"/>
</dbReference>
<dbReference type="GO" id="GO:0000324">
    <property type="term" value="C:fungal-type vacuole"/>
    <property type="evidence" value="ECO:0007669"/>
    <property type="project" value="TreeGrafter"/>
</dbReference>
<dbReference type="InterPro" id="IPR001969">
    <property type="entry name" value="Aspartic_peptidase_AS"/>
</dbReference>
<evidence type="ECO:0000259" key="4">
    <source>
        <dbReference type="PROSITE" id="PS51767"/>
    </source>
</evidence>
<dbReference type="InterPro" id="IPR001461">
    <property type="entry name" value="Aspartic_peptidase_A1"/>
</dbReference>
<protein>
    <recommendedName>
        <fullName evidence="4">Peptidase A1 domain-containing protein</fullName>
    </recommendedName>
</protein>
<dbReference type="OrthoDB" id="15189at2759"/>
<evidence type="ECO:0000256" key="2">
    <source>
        <dbReference type="ARBA" id="ARBA00022750"/>
    </source>
</evidence>
<feature type="domain" description="Peptidase A1" evidence="4">
    <location>
        <begin position="56"/>
        <end position="439"/>
    </location>
</feature>
<sequence length="439" mass="46677">MSVALPRPRPGIPVSRHALPITRQIPRPEVMVKRWSGEEVGTLNVSMNGAPHLTAYTIPVQINGHEYNLILDTGSSDLWVPTNNFTCYNASQVEVPLSQCAFGGNYLDSSTLLPLSEDIGQHHFNQTYGSGDSIYGNAGLANVTIGGVGVNDQEIVAAAGGYWAHADGYNDGIIGFAGPLAQGMYAGSIDDRALDGPGRRVFYENWLMRAVREKAFEPYFSLTLNRPTREQEQSTAPVKDLGQLTLGGLPDIPLSDVSVTVPNLIEPLPKKLAPASGNHNTTSIPNDTDADAAIISDTSECYIPENCTVGQTQGASTWWAVPVTSWNFPGSDKLNASAVYDAVTILDSGTGLMTLPNDVAEGFAAAFDPPGVFNSTYSFYTVDCNATAPEFSVTIADVAFTVDKTDLIYAGFSEFLEPGKCASSIVGSAAIGGLQLNLL</sequence>
<dbReference type="EMBL" id="KI669493">
    <property type="protein sequence ID" value="OCF37318.1"/>
    <property type="molecule type" value="Genomic_DNA"/>
</dbReference>
<reference evidence="6" key="2">
    <citation type="submission" date="2013-12" db="EMBL/GenBank/DDBJ databases">
        <title>Evolution of pathogenesis and genome organization in the Tremellales.</title>
        <authorList>
            <person name="Cuomo C."/>
            <person name="Litvintseva A."/>
            <person name="Heitman J."/>
            <person name="Chen Y."/>
            <person name="Sun S."/>
            <person name="Springer D."/>
            <person name="Dromer F."/>
            <person name="Young S."/>
            <person name="Zeng Q."/>
            <person name="Chapman S."/>
            <person name="Gujja S."/>
            <person name="Saif S."/>
            <person name="Birren B."/>
        </authorList>
    </citation>
    <scope>NUCLEOTIDE SEQUENCE [LARGE SCALE GENOMIC DNA]</scope>
    <source>
        <strain evidence="6">BCC8398</strain>
    </source>
</reference>
<comment type="similarity">
    <text evidence="1 3">Belongs to the peptidase A1 family.</text>
</comment>
<dbReference type="InterPro" id="IPR034164">
    <property type="entry name" value="Pepsin-like_dom"/>
</dbReference>
<dbReference type="Pfam" id="PF00026">
    <property type="entry name" value="Asp"/>
    <property type="match status" value="2"/>
</dbReference>
<accession>A0A1B9H213</accession>
<evidence type="ECO:0000256" key="1">
    <source>
        <dbReference type="ARBA" id="ARBA00007447"/>
    </source>
</evidence>
<dbReference type="STRING" id="1296120.A0A1B9H213"/>
<keyword evidence="6" id="KW-1185">Reference proteome</keyword>
<dbReference type="AlphaFoldDB" id="A0A1B9H213"/>
<dbReference type="PRINTS" id="PR00792">
    <property type="entry name" value="PEPSIN"/>
</dbReference>
<dbReference type="Proteomes" id="UP000092666">
    <property type="component" value="Unassembled WGS sequence"/>
</dbReference>
<dbReference type="InterPro" id="IPR033121">
    <property type="entry name" value="PEPTIDASE_A1"/>
</dbReference>
<reference evidence="5 6" key="1">
    <citation type="submission" date="2013-07" db="EMBL/GenBank/DDBJ databases">
        <title>The Genome Sequence of Cryptococcus heveanensis BCC8398.</title>
        <authorList>
            <consortium name="The Broad Institute Genome Sequencing Platform"/>
            <person name="Cuomo C."/>
            <person name="Litvintseva A."/>
            <person name="Chen Y."/>
            <person name="Heitman J."/>
            <person name="Sun S."/>
            <person name="Springer D."/>
            <person name="Dromer F."/>
            <person name="Young S.K."/>
            <person name="Zeng Q."/>
            <person name="Gargeya S."/>
            <person name="Fitzgerald M."/>
            <person name="Abouelleil A."/>
            <person name="Alvarado L."/>
            <person name="Berlin A.M."/>
            <person name="Chapman S.B."/>
            <person name="Dewar J."/>
            <person name="Goldberg J."/>
            <person name="Griggs A."/>
            <person name="Gujja S."/>
            <person name="Hansen M."/>
            <person name="Howarth C."/>
            <person name="Imamovic A."/>
            <person name="Larimer J."/>
            <person name="McCowan C."/>
            <person name="Murphy C."/>
            <person name="Pearson M."/>
            <person name="Priest M."/>
            <person name="Roberts A."/>
            <person name="Saif S."/>
            <person name="Shea T."/>
            <person name="Sykes S."/>
            <person name="Wortman J."/>
            <person name="Nusbaum C."/>
            <person name="Birren B."/>
        </authorList>
    </citation>
    <scope>NUCLEOTIDE SEQUENCE [LARGE SCALE GENOMIC DNA]</scope>
    <source>
        <strain evidence="5 6">BCC8398</strain>
    </source>
</reference>
<keyword evidence="3" id="KW-0378">Hydrolase</keyword>
<dbReference type="CDD" id="cd05471">
    <property type="entry name" value="pepsin_like"/>
    <property type="match status" value="1"/>
</dbReference>
<dbReference type="PROSITE" id="PS51767">
    <property type="entry name" value="PEPTIDASE_A1"/>
    <property type="match status" value="1"/>
</dbReference>
<evidence type="ECO:0000256" key="3">
    <source>
        <dbReference type="RuleBase" id="RU000454"/>
    </source>
</evidence>
<dbReference type="GO" id="GO:0006508">
    <property type="term" value="P:proteolysis"/>
    <property type="evidence" value="ECO:0007669"/>
    <property type="project" value="UniProtKB-KW"/>
</dbReference>
<keyword evidence="2 3" id="KW-0064">Aspartyl protease</keyword>
<name>A0A1B9H213_9TREE</name>
<dbReference type="InterPro" id="IPR021109">
    <property type="entry name" value="Peptidase_aspartic_dom_sf"/>
</dbReference>
<evidence type="ECO:0000313" key="6">
    <source>
        <dbReference type="Proteomes" id="UP000092666"/>
    </source>
</evidence>
<organism evidence="5 6">
    <name type="scientific">Kwoniella heveanensis BCC8398</name>
    <dbReference type="NCBI Taxonomy" id="1296120"/>
    <lineage>
        <taxon>Eukaryota</taxon>
        <taxon>Fungi</taxon>
        <taxon>Dikarya</taxon>
        <taxon>Basidiomycota</taxon>
        <taxon>Agaricomycotina</taxon>
        <taxon>Tremellomycetes</taxon>
        <taxon>Tremellales</taxon>
        <taxon>Cryptococcaceae</taxon>
        <taxon>Kwoniella</taxon>
    </lineage>
</organism>
<evidence type="ECO:0000313" key="5">
    <source>
        <dbReference type="EMBL" id="OCF37318.1"/>
    </source>
</evidence>